<dbReference type="Proteomes" id="UP001162164">
    <property type="component" value="Unassembled WGS sequence"/>
</dbReference>
<reference evidence="1" key="1">
    <citation type="journal article" date="2023" name="Insect Mol. Biol.">
        <title>Genome sequencing provides insights into the evolution of gene families encoding plant cell wall-degrading enzymes in longhorned beetles.</title>
        <authorList>
            <person name="Shin N.R."/>
            <person name="Okamura Y."/>
            <person name="Kirsch R."/>
            <person name="Pauchet Y."/>
        </authorList>
    </citation>
    <scope>NUCLEOTIDE SEQUENCE</scope>
    <source>
        <strain evidence="1">MMC_N1</strain>
    </source>
</reference>
<organism evidence="1 2">
    <name type="scientific">Molorchus minor</name>
    <dbReference type="NCBI Taxonomy" id="1323400"/>
    <lineage>
        <taxon>Eukaryota</taxon>
        <taxon>Metazoa</taxon>
        <taxon>Ecdysozoa</taxon>
        <taxon>Arthropoda</taxon>
        <taxon>Hexapoda</taxon>
        <taxon>Insecta</taxon>
        <taxon>Pterygota</taxon>
        <taxon>Neoptera</taxon>
        <taxon>Endopterygota</taxon>
        <taxon>Coleoptera</taxon>
        <taxon>Polyphaga</taxon>
        <taxon>Cucujiformia</taxon>
        <taxon>Chrysomeloidea</taxon>
        <taxon>Cerambycidae</taxon>
        <taxon>Lamiinae</taxon>
        <taxon>Monochamini</taxon>
        <taxon>Molorchus</taxon>
    </lineage>
</organism>
<sequence length="63" mass="7184">MVPTITASMNGIIGHRKKRPITRNLPNYTDHSITTSDFNGCTYYMAPNPDPNQQGYIFLYSPY</sequence>
<protein>
    <submittedName>
        <fullName evidence="1">Uncharacterized protein</fullName>
    </submittedName>
</protein>
<evidence type="ECO:0000313" key="1">
    <source>
        <dbReference type="EMBL" id="KAJ8972831.1"/>
    </source>
</evidence>
<evidence type="ECO:0000313" key="2">
    <source>
        <dbReference type="Proteomes" id="UP001162164"/>
    </source>
</evidence>
<comment type="caution">
    <text evidence="1">The sequence shown here is derived from an EMBL/GenBank/DDBJ whole genome shotgun (WGS) entry which is preliminary data.</text>
</comment>
<keyword evidence="2" id="KW-1185">Reference proteome</keyword>
<name>A0ABQ9J5D0_9CUCU</name>
<accession>A0ABQ9J5D0</accession>
<gene>
    <name evidence="1" type="ORF">NQ317_008864</name>
</gene>
<proteinExistence type="predicted"/>
<dbReference type="EMBL" id="JAPWTJ010001295">
    <property type="protein sequence ID" value="KAJ8972831.1"/>
    <property type="molecule type" value="Genomic_DNA"/>
</dbReference>